<organism evidence="2 3">
    <name type="scientific">Parazoarcus communis SWub3 = DSM 12120</name>
    <dbReference type="NCBI Taxonomy" id="1121029"/>
    <lineage>
        <taxon>Bacteria</taxon>
        <taxon>Pseudomonadati</taxon>
        <taxon>Pseudomonadota</taxon>
        <taxon>Betaproteobacteria</taxon>
        <taxon>Rhodocyclales</taxon>
        <taxon>Zoogloeaceae</taxon>
        <taxon>Parazoarcus</taxon>
    </lineage>
</organism>
<feature type="domain" description="Glycosyltransferase subfamily 4-like N-terminal" evidence="1">
    <location>
        <begin position="1"/>
        <end position="148"/>
    </location>
</feature>
<dbReference type="OrthoDB" id="9813211at2"/>
<keyword evidence="3" id="KW-1185">Reference proteome</keyword>
<dbReference type="Proteomes" id="UP000248259">
    <property type="component" value="Unassembled WGS sequence"/>
</dbReference>
<reference evidence="2 3" key="1">
    <citation type="submission" date="2018-06" db="EMBL/GenBank/DDBJ databases">
        <title>Azoarcus communis strain SWub3 genome.</title>
        <authorList>
            <person name="Zorraquino Salvo V."/>
            <person name="Toubiana D."/>
            <person name="Blumwald E."/>
        </authorList>
    </citation>
    <scope>NUCLEOTIDE SEQUENCE [LARGE SCALE GENOMIC DNA]</scope>
    <source>
        <strain evidence="2 3">SWub3</strain>
    </source>
</reference>
<dbReference type="Gene3D" id="3.40.50.2000">
    <property type="entry name" value="Glycogen Phosphorylase B"/>
    <property type="match status" value="2"/>
</dbReference>
<dbReference type="PANTHER" id="PTHR45947">
    <property type="entry name" value="SULFOQUINOVOSYL TRANSFERASE SQD2"/>
    <property type="match status" value="1"/>
</dbReference>
<dbReference type="SUPFAM" id="SSF53756">
    <property type="entry name" value="UDP-Glycosyltransferase/glycogen phosphorylase"/>
    <property type="match status" value="1"/>
</dbReference>
<dbReference type="Pfam" id="PF13692">
    <property type="entry name" value="Glyco_trans_1_4"/>
    <property type="match status" value="1"/>
</dbReference>
<dbReference type="PANTHER" id="PTHR45947:SF3">
    <property type="entry name" value="SULFOQUINOVOSYL TRANSFERASE SQD2"/>
    <property type="match status" value="1"/>
</dbReference>
<protein>
    <submittedName>
        <fullName evidence="2">Glycosyltransferase family 1 protein</fullName>
    </submittedName>
</protein>
<keyword evidence="2" id="KW-0808">Transferase</keyword>
<sequence>MERLAENLVCELSRNNTLQLVAPRGATCRLPNVVVRQAPLRPLSRFLLVALWKTLREAVTRRPDIVFAGSGLTAPLAWLAARLTGARACSYVHGLDLTVPHPVYQAIWLPIIRRLDVVIANSRATAEFALLAGVPAERITIIPPGVNLLPSDSEARTRFRTAHALEERKVLLSVGRLAARKGLREFVSDVLPLIVERCPETTLVIIGSIPQNALFSETQTPESILAAADLAGVGPNLLLLGSVDEGALQDAYEGSDLHVFPVRHRARDPEGFGMVAVEAASHGLATVAYACGGVVDAVGEGVSGRLVTPGDSAAFSAAVLELLDTPLDETTIRSFAQQFAWPRFGERIEAAIKPASRRGET</sequence>
<evidence type="ECO:0000313" key="3">
    <source>
        <dbReference type="Proteomes" id="UP000248259"/>
    </source>
</evidence>
<dbReference type="InterPro" id="IPR028098">
    <property type="entry name" value="Glyco_trans_4-like_N"/>
</dbReference>
<comment type="caution">
    <text evidence="2">The sequence shown here is derived from an EMBL/GenBank/DDBJ whole genome shotgun (WGS) entry which is preliminary data.</text>
</comment>
<dbReference type="AlphaFoldDB" id="A0A323UQ06"/>
<dbReference type="RefSeq" id="WP_110527857.1">
    <property type="nucleotide sequence ID" value="NZ_QKOE01000017.1"/>
</dbReference>
<dbReference type="Pfam" id="PF13439">
    <property type="entry name" value="Glyco_transf_4"/>
    <property type="match status" value="1"/>
</dbReference>
<dbReference type="GO" id="GO:0016757">
    <property type="term" value="F:glycosyltransferase activity"/>
    <property type="evidence" value="ECO:0007669"/>
    <property type="project" value="TreeGrafter"/>
</dbReference>
<proteinExistence type="predicted"/>
<accession>A0A323UQ06</accession>
<name>A0A323UQ06_9RHOO</name>
<dbReference type="CDD" id="cd03801">
    <property type="entry name" value="GT4_PimA-like"/>
    <property type="match status" value="1"/>
</dbReference>
<gene>
    <name evidence="2" type="ORF">DNK49_18160</name>
</gene>
<dbReference type="EMBL" id="QKOE01000017">
    <property type="protein sequence ID" value="PZA15092.1"/>
    <property type="molecule type" value="Genomic_DNA"/>
</dbReference>
<dbReference type="InterPro" id="IPR050194">
    <property type="entry name" value="Glycosyltransferase_grp1"/>
</dbReference>
<evidence type="ECO:0000313" key="2">
    <source>
        <dbReference type="EMBL" id="PZA15092.1"/>
    </source>
</evidence>
<evidence type="ECO:0000259" key="1">
    <source>
        <dbReference type="Pfam" id="PF13439"/>
    </source>
</evidence>